<keyword evidence="3" id="KW-0964">Secreted</keyword>
<keyword evidence="7" id="KW-0325">Glycoprotein</keyword>
<dbReference type="Gene3D" id="3.80.10.10">
    <property type="entry name" value="Ribonuclease Inhibitor"/>
    <property type="match status" value="2"/>
</dbReference>
<dbReference type="AlphaFoldDB" id="A0A833QNY3"/>
<keyword evidence="2" id="KW-0134">Cell wall</keyword>
<dbReference type="Proteomes" id="UP000623129">
    <property type="component" value="Unassembled WGS sequence"/>
</dbReference>
<name>A0A833QNY3_9POAL</name>
<evidence type="ECO:0000256" key="1">
    <source>
        <dbReference type="ARBA" id="ARBA00004191"/>
    </source>
</evidence>
<protein>
    <recommendedName>
        <fullName evidence="10">Cell wall hydroxyproline-rich glycoprotein</fullName>
    </recommendedName>
</protein>
<dbReference type="FunFam" id="3.80.10.10:FF:000224">
    <property type="entry name" value="Leucine-rich repeat extensin-like protein 1"/>
    <property type="match status" value="1"/>
</dbReference>
<dbReference type="InterPro" id="IPR032675">
    <property type="entry name" value="LRR_dom_sf"/>
</dbReference>
<dbReference type="GO" id="GO:0071555">
    <property type="term" value="P:cell wall organization"/>
    <property type="evidence" value="ECO:0007669"/>
    <property type="project" value="UniProtKB-KW"/>
</dbReference>
<proteinExistence type="predicted"/>
<dbReference type="PANTHER" id="PTHR32093">
    <property type="entry name" value="LEUCINE-RICH REPEAT EXTENSIN-LIKE PROTEIN 3-RELATED"/>
    <property type="match status" value="1"/>
</dbReference>
<dbReference type="InterPro" id="IPR001611">
    <property type="entry name" value="Leu-rich_rpt"/>
</dbReference>
<evidence type="ECO:0000256" key="5">
    <source>
        <dbReference type="ARBA" id="ARBA00022729"/>
    </source>
</evidence>
<keyword evidence="4" id="KW-0433">Leucine-rich repeat</keyword>
<evidence type="ECO:0000256" key="3">
    <source>
        <dbReference type="ARBA" id="ARBA00022525"/>
    </source>
</evidence>
<reference evidence="12" key="1">
    <citation type="submission" date="2020-01" db="EMBL/GenBank/DDBJ databases">
        <title>Genome sequence of Kobresia littledalei, the first chromosome-level genome in the family Cyperaceae.</title>
        <authorList>
            <person name="Qu G."/>
        </authorList>
    </citation>
    <scope>NUCLEOTIDE SEQUENCE</scope>
    <source>
        <strain evidence="12">C.B.Clarke</strain>
        <tissue evidence="12">Leaf</tissue>
    </source>
</reference>
<gene>
    <name evidence="12" type="ORF">FCM35_KLT08189</name>
</gene>
<organism evidence="12 13">
    <name type="scientific">Carex littledalei</name>
    <dbReference type="NCBI Taxonomy" id="544730"/>
    <lineage>
        <taxon>Eukaryota</taxon>
        <taxon>Viridiplantae</taxon>
        <taxon>Streptophyta</taxon>
        <taxon>Embryophyta</taxon>
        <taxon>Tracheophyta</taxon>
        <taxon>Spermatophyta</taxon>
        <taxon>Magnoliopsida</taxon>
        <taxon>Liliopsida</taxon>
        <taxon>Poales</taxon>
        <taxon>Cyperaceae</taxon>
        <taxon>Cyperoideae</taxon>
        <taxon>Cariceae</taxon>
        <taxon>Carex</taxon>
        <taxon>Carex subgen. Euthyceras</taxon>
    </lineage>
</organism>
<keyword evidence="6" id="KW-0677">Repeat</keyword>
<sequence length="447" mass="48311">MPRVRHHLQGSNPTKGTHLFQAQVSSSNLLWEEMHKQSIVFLFLSLASLHNVMAYMGVGGGIGVWINGQNAPPSSPSIPSQSREFQALQAWKQAITEDPKGILSNWVGPNVCTYKGVYCSDSPDQTAPSNVVAGIDLNKANLKGILVKELSYLSHLTFFHINTNRFSGTVPDSFRDLQLLTELDLSNNQFSGPFPTGTVFIPQLFFLDLRFNQFSGEIPDELFQKNLDAIFLNDNQFEGEIPPSLWSSPASVITLANNKLTGTIPTTFGYMSSRAKELLLLNNKLTGCIPETLGYLTGMEVLDLSFNSLNGHVPGSLSCLTGIEVLNVAHNQLTGELPDVLCDLKRLANLSVAFNFFSGFSQECNQLPNRNVGFDFMGNCIPGQDMQRSQPECNGVSGGDLSCLRIPGNRPVGCGTAQATLGIGIGVGIGSFELPPVGLSASMGPVP</sequence>
<evidence type="ECO:0000259" key="11">
    <source>
        <dbReference type="Pfam" id="PF08263"/>
    </source>
</evidence>
<evidence type="ECO:0000256" key="4">
    <source>
        <dbReference type="ARBA" id="ARBA00022614"/>
    </source>
</evidence>
<dbReference type="PRINTS" id="PR00019">
    <property type="entry name" value="LEURICHRPT"/>
</dbReference>
<evidence type="ECO:0000256" key="2">
    <source>
        <dbReference type="ARBA" id="ARBA00022512"/>
    </source>
</evidence>
<dbReference type="InterPro" id="IPR013210">
    <property type="entry name" value="LRR_N_plant-typ"/>
</dbReference>
<dbReference type="FunFam" id="3.80.10.10:FF:000041">
    <property type="entry name" value="LRR receptor-like serine/threonine-protein kinase ERECTA"/>
    <property type="match status" value="1"/>
</dbReference>
<comment type="caution">
    <text evidence="12">The sequence shown here is derived from an EMBL/GenBank/DDBJ whole genome shotgun (WGS) entry which is preliminary data.</text>
</comment>
<accession>A0A833QNY3</accession>
<evidence type="ECO:0000256" key="8">
    <source>
        <dbReference type="ARBA" id="ARBA00023278"/>
    </source>
</evidence>
<dbReference type="EMBL" id="SWLB01000018">
    <property type="protein sequence ID" value="KAF3326559.1"/>
    <property type="molecule type" value="Genomic_DNA"/>
</dbReference>
<keyword evidence="8" id="KW-0379">Hydroxylation</keyword>
<evidence type="ECO:0000256" key="9">
    <source>
        <dbReference type="ARBA" id="ARBA00023316"/>
    </source>
</evidence>
<comment type="subcellular location">
    <subcellularLocation>
        <location evidence="1">Secreted</location>
        <location evidence="1">Cell wall</location>
    </subcellularLocation>
</comment>
<evidence type="ECO:0000256" key="7">
    <source>
        <dbReference type="ARBA" id="ARBA00023180"/>
    </source>
</evidence>
<dbReference type="Pfam" id="PF13855">
    <property type="entry name" value="LRR_8"/>
    <property type="match status" value="2"/>
</dbReference>
<dbReference type="SUPFAM" id="SSF52058">
    <property type="entry name" value="L domain-like"/>
    <property type="match status" value="1"/>
</dbReference>
<evidence type="ECO:0000256" key="10">
    <source>
        <dbReference type="ARBA" id="ARBA00041871"/>
    </source>
</evidence>
<feature type="domain" description="Leucine-rich repeat-containing N-terminal plant-type" evidence="11">
    <location>
        <begin position="83"/>
        <end position="120"/>
    </location>
</feature>
<evidence type="ECO:0000256" key="6">
    <source>
        <dbReference type="ARBA" id="ARBA00022737"/>
    </source>
</evidence>
<keyword evidence="5" id="KW-0732">Signal</keyword>
<keyword evidence="13" id="KW-1185">Reference proteome</keyword>
<dbReference type="PANTHER" id="PTHR32093:SF86">
    <property type="entry name" value="EXTENSIN-LIKE PROTEIN"/>
    <property type="match status" value="1"/>
</dbReference>
<evidence type="ECO:0000313" key="12">
    <source>
        <dbReference type="EMBL" id="KAF3326559.1"/>
    </source>
</evidence>
<keyword evidence="9" id="KW-0961">Cell wall biogenesis/degradation</keyword>
<dbReference type="InterPro" id="IPR051582">
    <property type="entry name" value="LRR_extensin-like_regulator"/>
</dbReference>
<evidence type="ECO:0000313" key="13">
    <source>
        <dbReference type="Proteomes" id="UP000623129"/>
    </source>
</evidence>
<dbReference type="Pfam" id="PF08263">
    <property type="entry name" value="LRRNT_2"/>
    <property type="match status" value="1"/>
</dbReference>
<dbReference type="OrthoDB" id="676979at2759"/>